<dbReference type="Proteomes" id="UP000269289">
    <property type="component" value="Unassembled WGS sequence"/>
</dbReference>
<dbReference type="EMBL" id="RFFI01000123">
    <property type="protein sequence ID" value="RMI04911.1"/>
    <property type="molecule type" value="Genomic_DNA"/>
</dbReference>
<dbReference type="SUPFAM" id="SSF51735">
    <property type="entry name" value="NAD(P)-binding Rossmann-fold domains"/>
    <property type="match status" value="1"/>
</dbReference>
<organism evidence="2 3">
    <name type="scientific">Cellulomonas triticagri</name>
    <dbReference type="NCBI Taxonomy" id="2483352"/>
    <lineage>
        <taxon>Bacteria</taxon>
        <taxon>Bacillati</taxon>
        <taxon>Actinomycetota</taxon>
        <taxon>Actinomycetes</taxon>
        <taxon>Micrococcales</taxon>
        <taxon>Cellulomonadaceae</taxon>
        <taxon>Cellulomonas</taxon>
    </lineage>
</organism>
<protein>
    <submittedName>
        <fullName evidence="2">NAD-dependent epimerase/dehydratase family protein</fullName>
    </submittedName>
</protein>
<sequence>MRVLVLGGYGAVGRHAVTTLRALGHHPVTAGRDATRADLRLDLTDLPAVASAAAEVDVVVNAAGAEDAHLVTAVTRAGAAFVDISATGAYLERVERLAVDAPVVLSVGIAPGLTNLLAHAAVRDAPDATGPLDLAVVLGAGEAHGAAATAWSLGLLGRRYPDTVGPAGATVRNYTRGATFDLPGGRRRLHRADFSDQHTLTRTLGRPVRTYFGTDTRFATTALALLTWAPPIGRLAGRAHLPGSEDWVLQVRDAAGPHLTATGTGQSHATGVLAAHAAALAAHAPAGVHHLPDLTTLEELDLPFPVTRHHDPGVTTSA</sequence>
<dbReference type="InterPro" id="IPR036291">
    <property type="entry name" value="NAD(P)-bd_dom_sf"/>
</dbReference>
<dbReference type="InterPro" id="IPR001509">
    <property type="entry name" value="Epimerase_deHydtase"/>
</dbReference>
<proteinExistence type="predicted"/>
<name>A0A3M2IYN0_9CELL</name>
<dbReference type="PANTHER" id="PTHR43796">
    <property type="entry name" value="CARBOXYNORSPERMIDINE SYNTHASE"/>
    <property type="match status" value="1"/>
</dbReference>
<reference evidence="2 3" key="1">
    <citation type="submission" date="2018-10" db="EMBL/GenBank/DDBJ databases">
        <title>Isolation, diversity and antifungal activity of actinobacteria from wheat.</title>
        <authorList>
            <person name="Han C."/>
        </authorList>
    </citation>
    <scope>NUCLEOTIDE SEQUENCE [LARGE SCALE GENOMIC DNA]</scope>
    <source>
        <strain evidence="2 3">NEAU-YY56</strain>
    </source>
</reference>
<dbReference type="Gene3D" id="3.40.50.720">
    <property type="entry name" value="NAD(P)-binding Rossmann-like Domain"/>
    <property type="match status" value="1"/>
</dbReference>
<evidence type="ECO:0000313" key="3">
    <source>
        <dbReference type="Proteomes" id="UP000269289"/>
    </source>
</evidence>
<accession>A0A3M2IYN0</accession>
<evidence type="ECO:0000259" key="1">
    <source>
        <dbReference type="Pfam" id="PF01370"/>
    </source>
</evidence>
<evidence type="ECO:0000313" key="2">
    <source>
        <dbReference type="EMBL" id="RMI04911.1"/>
    </source>
</evidence>
<comment type="caution">
    <text evidence="2">The sequence shown here is derived from an EMBL/GenBank/DDBJ whole genome shotgun (WGS) entry which is preliminary data.</text>
</comment>
<dbReference type="PANTHER" id="PTHR43796:SF2">
    <property type="entry name" value="CARBOXYNORSPERMIDINE SYNTHASE"/>
    <property type="match status" value="1"/>
</dbReference>
<dbReference type="Pfam" id="PF01370">
    <property type="entry name" value="Epimerase"/>
    <property type="match status" value="1"/>
</dbReference>
<keyword evidence="3" id="KW-1185">Reference proteome</keyword>
<gene>
    <name evidence="2" type="ORF">EBM89_17290</name>
</gene>
<feature type="domain" description="NAD-dependent epimerase/dehydratase" evidence="1">
    <location>
        <begin position="3"/>
        <end position="80"/>
    </location>
</feature>
<dbReference type="AlphaFoldDB" id="A0A3M2IYN0"/>
<dbReference type="OrthoDB" id="1910498at2"/>